<organism evidence="1 2">
    <name type="scientific">Zopfia rhizophila CBS 207.26</name>
    <dbReference type="NCBI Taxonomy" id="1314779"/>
    <lineage>
        <taxon>Eukaryota</taxon>
        <taxon>Fungi</taxon>
        <taxon>Dikarya</taxon>
        <taxon>Ascomycota</taxon>
        <taxon>Pezizomycotina</taxon>
        <taxon>Dothideomycetes</taxon>
        <taxon>Dothideomycetes incertae sedis</taxon>
        <taxon>Zopfiaceae</taxon>
        <taxon>Zopfia</taxon>
    </lineage>
</organism>
<dbReference type="OrthoDB" id="674604at2759"/>
<keyword evidence="2" id="KW-1185">Reference proteome</keyword>
<dbReference type="EMBL" id="ML994630">
    <property type="protein sequence ID" value="KAF2186410.1"/>
    <property type="molecule type" value="Genomic_DNA"/>
</dbReference>
<proteinExistence type="predicted"/>
<accession>A0A6A6E8C5</accession>
<evidence type="ECO:0000313" key="1">
    <source>
        <dbReference type="EMBL" id="KAF2186410.1"/>
    </source>
</evidence>
<name>A0A6A6E8C5_9PEZI</name>
<dbReference type="PANTHER" id="PTHR10622:SF10">
    <property type="entry name" value="HET DOMAIN-CONTAINING PROTEIN"/>
    <property type="match status" value="1"/>
</dbReference>
<reference evidence="1" key="1">
    <citation type="journal article" date="2020" name="Stud. Mycol.">
        <title>101 Dothideomycetes genomes: a test case for predicting lifestyles and emergence of pathogens.</title>
        <authorList>
            <person name="Haridas S."/>
            <person name="Albert R."/>
            <person name="Binder M."/>
            <person name="Bloem J."/>
            <person name="Labutti K."/>
            <person name="Salamov A."/>
            <person name="Andreopoulos B."/>
            <person name="Baker S."/>
            <person name="Barry K."/>
            <person name="Bills G."/>
            <person name="Bluhm B."/>
            <person name="Cannon C."/>
            <person name="Castanera R."/>
            <person name="Culley D."/>
            <person name="Daum C."/>
            <person name="Ezra D."/>
            <person name="Gonzalez J."/>
            <person name="Henrissat B."/>
            <person name="Kuo A."/>
            <person name="Liang C."/>
            <person name="Lipzen A."/>
            <person name="Lutzoni F."/>
            <person name="Magnuson J."/>
            <person name="Mondo S."/>
            <person name="Nolan M."/>
            <person name="Ohm R."/>
            <person name="Pangilinan J."/>
            <person name="Park H.-J."/>
            <person name="Ramirez L."/>
            <person name="Alfaro M."/>
            <person name="Sun H."/>
            <person name="Tritt A."/>
            <person name="Yoshinaga Y."/>
            <person name="Zwiers L.-H."/>
            <person name="Turgeon B."/>
            <person name="Goodwin S."/>
            <person name="Spatafora J."/>
            <person name="Crous P."/>
            <person name="Grigoriev I."/>
        </authorList>
    </citation>
    <scope>NUCLEOTIDE SEQUENCE</scope>
    <source>
        <strain evidence="1">CBS 207.26</strain>
    </source>
</reference>
<protein>
    <recommendedName>
        <fullName evidence="3">Heterokaryon incompatibility domain-containing protein</fullName>
    </recommendedName>
</protein>
<gene>
    <name evidence="1" type="ORF">K469DRAFT_707072</name>
</gene>
<sequence length="57" mass="6448">MRLLVLKNHGEFSLTKDLINNIPHAILSHTWGEDDEEVIFKDLVEGTGKGKAGYRKI</sequence>
<evidence type="ECO:0008006" key="3">
    <source>
        <dbReference type="Google" id="ProtNLM"/>
    </source>
</evidence>
<dbReference type="AlphaFoldDB" id="A0A6A6E8C5"/>
<dbReference type="PANTHER" id="PTHR10622">
    <property type="entry name" value="HET DOMAIN-CONTAINING PROTEIN"/>
    <property type="match status" value="1"/>
</dbReference>
<evidence type="ECO:0000313" key="2">
    <source>
        <dbReference type="Proteomes" id="UP000800200"/>
    </source>
</evidence>
<dbReference type="Proteomes" id="UP000800200">
    <property type="component" value="Unassembled WGS sequence"/>
</dbReference>